<dbReference type="GO" id="GO:0010008">
    <property type="term" value="C:endosome membrane"/>
    <property type="evidence" value="ECO:0007669"/>
    <property type="project" value="UniProtKB-SubCell"/>
</dbReference>
<evidence type="ECO:0000256" key="7">
    <source>
        <dbReference type="ARBA" id="ARBA00023157"/>
    </source>
</evidence>
<keyword evidence="4 11" id="KW-0732">Signal</keyword>
<feature type="chain" id="PRO_5021308544" description="MRH domain-containing protein" evidence="11">
    <location>
        <begin position="23"/>
        <end position="342"/>
    </location>
</feature>
<accession>A0A4Y8CYK5</accession>
<dbReference type="EMBL" id="PHWZ01000263">
    <property type="protein sequence ID" value="TEY51847.1"/>
    <property type="molecule type" value="Genomic_DNA"/>
</dbReference>
<evidence type="ECO:0000256" key="4">
    <source>
        <dbReference type="ARBA" id="ARBA00022729"/>
    </source>
</evidence>
<feature type="signal peptide" evidence="11">
    <location>
        <begin position="1"/>
        <end position="22"/>
    </location>
</feature>
<comment type="caution">
    <text evidence="13">The sequence shown here is derived from an EMBL/GenBank/DDBJ whole genome shotgun (WGS) entry which is preliminary data.</text>
</comment>
<feature type="region of interest" description="Disordered" evidence="9">
    <location>
        <begin position="141"/>
        <end position="160"/>
    </location>
</feature>
<evidence type="ECO:0000256" key="1">
    <source>
        <dbReference type="ARBA" id="ARBA00004308"/>
    </source>
</evidence>
<dbReference type="Pfam" id="PF02157">
    <property type="entry name" value="Man-6-P_recep"/>
    <property type="match status" value="1"/>
</dbReference>
<dbReference type="SUPFAM" id="SSF50911">
    <property type="entry name" value="Mannose 6-phosphate receptor domain"/>
    <property type="match status" value="1"/>
</dbReference>
<organism evidence="13 14">
    <name type="scientific">Botryotinia calthae</name>
    <dbReference type="NCBI Taxonomy" id="38488"/>
    <lineage>
        <taxon>Eukaryota</taxon>
        <taxon>Fungi</taxon>
        <taxon>Dikarya</taxon>
        <taxon>Ascomycota</taxon>
        <taxon>Pezizomycotina</taxon>
        <taxon>Leotiomycetes</taxon>
        <taxon>Helotiales</taxon>
        <taxon>Sclerotiniaceae</taxon>
        <taxon>Botryotinia</taxon>
    </lineage>
</organism>
<dbReference type="Gene3D" id="2.70.130.10">
    <property type="entry name" value="Mannose-6-phosphate receptor binding domain"/>
    <property type="match status" value="1"/>
</dbReference>
<evidence type="ECO:0000313" key="13">
    <source>
        <dbReference type="EMBL" id="TEY51847.1"/>
    </source>
</evidence>
<keyword evidence="7" id="KW-1015">Disulfide bond</keyword>
<evidence type="ECO:0000256" key="5">
    <source>
        <dbReference type="ARBA" id="ARBA00022989"/>
    </source>
</evidence>
<keyword evidence="5 10" id="KW-1133">Transmembrane helix</keyword>
<dbReference type="Proteomes" id="UP000297299">
    <property type="component" value="Unassembled WGS sequence"/>
</dbReference>
<evidence type="ECO:0000256" key="10">
    <source>
        <dbReference type="SAM" id="Phobius"/>
    </source>
</evidence>
<dbReference type="PANTHER" id="PTHR15071">
    <property type="entry name" value="MANNOSE-6-PHOSPHATE RECEPTOR FAMILY MEMBER"/>
    <property type="match status" value="1"/>
</dbReference>
<gene>
    <name evidence="13" type="ORF">BOTCAL_0264g00030</name>
</gene>
<dbReference type="GO" id="GO:0007034">
    <property type="term" value="P:vacuolar transport"/>
    <property type="evidence" value="ECO:0007669"/>
    <property type="project" value="TreeGrafter"/>
</dbReference>
<comment type="subcellular location">
    <subcellularLocation>
        <location evidence="1">Endomembrane system</location>
    </subcellularLocation>
</comment>
<dbReference type="PANTHER" id="PTHR15071:SF0">
    <property type="entry name" value="MANNOSE 6-PHOSPHATE RECEPTOR-LIKE PROTEIN 1"/>
    <property type="match status" value="1"/>
</dbReference>
<keyword evidence="8" id="KW-0325">Glycoprotein</keyword>
<evidence type="ECO:0000256" key="6">
    <source>
        <dbReference type="ARBA" id="ARBA00023136"/>
    </source>
</evidence>
<dbReference type="PROSITE" id="PS51914">
    <property type="entry name" value="MRH"/>
    <property type="match status" value="1"/>
</dbReference>
<dbReference type="AlphaFoldDB" id="A0A4Y8CYK5"/>
<evidence type="ECO:0000256" key="3">
    <source>
        <dbReference type="ARBA" id="ARBA00022692"/>
    </source>
</evidence>
<evidence type="ECO:0000313" key="14">
    <source>
        <dbReference type="Proteomes" id="UP000297299"/>
    </source>
</evidence>
<feature type="region of interest" description="Disordered" evidence="9">
    <location>
        <begin position="293"/>
        <end position="342"/>
    </location>
</feature>
<evidence type="ECO:0000259" key="12">
    <source>
        <dbReference type="PROSITE" id="PS51914"/>
    </source>
</evidence>
<keyword evidence="14" id="KW-1185">Reference proteome</keyword>
<reference evidence="13 14" key="1">
    <citation type="submission" date="2017-11" db="EMBL/GenBank/DDBJ databases">
        <title>Comparative genomics of Botrytis spp.</title>
        <authorList>
            <person name="Valero-Jimenez C.A."/>
            <person name="Tapia P."/>
            <person name="Veloso J."/>
            <person name="Silva-Moreno E."/>
            <person name="Staats M."/>
            <person name="Valdes J.H."/>
            <person name="Van Kan J.A.L."/>
        </authorList>
    </citation>
    <scope>NUCLEOTIDE SEQUENCE [LARGE SCALE GENOMIC DNA]</scope>
    <source>
        <strain evidence="13 14">MUCL2830</strain>
    </source>
</reference>
<dbReference type="OrthoDB" id="4504960at2759"/>
<dbReference type="GO" id="GO:0005770">
    <property type="term" value="C:late endosome"/>
    <property type="evidence" value="ECO:0007669"/>
    <property type="project" value="TreeGrafter"/>
</dbReference>
<evidence type="ECO:0000256" key="9">
    <source>
        <dbReference type="SAM" id="MobiDB-lite"/>
    </source>
</evidence>
<sequence length="342" mass="37336">MRFTSLPSALLLGLALHIGVEGAGLEDKKPKPVDPCTISSTTGSFFDLRPLSIQAPEEGKKPAKNAKTDSWHARGYDYKGNFTLNVCAPVVEEVKDFVGVDKNHWQNVSAFYEYDGKKYSVGQQSGNLTLRGRKLVVEYTNGSPCGGKNKKRSWDDDDDDDKSIRRKSSIISFHCEKDPLATASASYVGTDPEECAYFFEVRSQAACGGSEPAKQTVGPGAVFAIIGVIAILVYFLGGVFYQRNVAHARGWRQLPNYSFWASIGDFIKDVFIIATSSCSRCLPTHRGYNTLSISANGNSGDGSNGRGSGRDRGVSANESGRRNSGSEDENRLIDQLDEEWDD</sequence>
<dbReference type="FunFam" id="2.70.130.10:FF:000024">
    <property type="entry name" value="Putative vacuolar sorting receptor"/>
    <property type="match status" value="1"/>
</dbReference>
<evidence type="ECO:0000256" key="11">
    <source>
        <dbReference type="SAM" id="SignalP"/>
    </source>
</evidence>
<proteinExistence type="predicted"/>
<keyword evidence="2" id="KW-0813">Transport</keyword>
<protein>
    <recommendedName>
        <fullName evidence="12">MRH domain-containing protein</fullName>
    </recommendedName>
</protein>
<evidence type="ECO:0000256" key="2">
    <source>
        <dbReference type="ARBA" id="ARBA00022448"/>
    </source>
</evidence>
<dbReference type="GO" id="GO:0000139">
    <property type="term" value="C:Golgi membrane"/>
    <property type="evidence" value="ECO:0007669"/>
    <property type="project" value="UniProtKB-SubCell"/>
</dbReference>
<keyword evidence="6 10" id="KW-0472">Membrane</keyword>
<feature type="compositionally biased region" description="Basic and acidic residues" evidence="9">
    <location>
        <begin position="308"/>
        <end position="334"/>
    </location>
</feature>
<keyword evidence="3 10" id="KW-0812">Transmembrane</keyword>
<evidence type="ECO:0000256" key="8">
    <source>
        <dbReference type="ARBA" id="ARBA00023180"/>
    </source>
</evidence>
<dbReference type="InterPro" id="IPR044865">
    <property type="entry name" value="MRH_dom"/>
</dbReference>
<dbReference type="InterPro" id="IPR009011">
    <property type="entry name" value="Man6P_isomerase_rcpt-bd_dom_sf"/>
</dbReference>
<dbReference type="STRING" id="38488.A0A4Y8CYK5"/>
<name>A0A4Y8CYK5_9HELO</name>
<feature type="transmembrane region" description="Helical" evidence="10">
    <location>
        <begin position="220"/>
        <end position="241"/>
    </location>
</feature>
<feature type="domain" description="MRH" evidence="12">
    <location>
        <begin position="34"/>
        <end position="209"/>
    </location>
</feature>
<dbReference type="InterPro" id="IPR028927">
    <property type="entry name" value="Man-6-P_rcpt"/>
</dbReference>